<proteinExistence type="predicted"/>
<dbReference type="EMBL" id="JACEEZ010020705">
    <property type="protein sequence ID" value="KAG0714235.1"/>
    <property type="molecule type" value="Genomic_DNA"/>
</dbReference>
<dbReference type="GO" id="GO:0005743">
    <property type="term" value="C:mitochondrial inner membrane"/>
    <property type="evidence" value="ECO:0007669"/>
    <property type="project" value="TreeGrafter"/>
</dbReference>
<accession>A0A8J4XUM4</accession>
<dbReference type="GO" id="GO:0032979">
    <property type="term" value="P:protein insertion into mitochondrial inner membrane from matrix"/>
    <property type="evidence" value="ECO:0007669"/>
    <property type="project" value="TreeGrafter"/>
</dbReference>
<evidence type="ECO:0000313" key="2">
    <source>
        <dbReference type="Proteomes" id="UP000770661"/>
    </source>
</evidence>
<organism evidence="1 2">
    <name type="scientific">Chionoecetes opilio</name>
    <name type="common">Atlantic snow crab</name>
    <name type="synonym">Cancer opilio</name>
    <dbReference type="NCBI Taxonomy" id="41210"/>
    <lineage>
        <taxon>Eukaryota</taxon>
        <taxon>Metazoa</taxon>
        <taxon>Ecdysozoa</taxon>
        <taxon>Arthropoda</taxon>
        <taxon>Crustacea</taxon>
        <taxon>Multicrustacea</taxon>
        <taxon>Malacostraca</taxon>
        <taxon>Eumalacostraca</taxon>
        <taxon>Eucarida</taxon>
        <taxon>Decapoda</taxon>
        <taxon>Pleocyemata</taxon>
        <taxon>Brachyura</taxon>
        <taxon>Eubrachyura</taxon>
        <taxon>Majoidea</taxon>
        <taxon>Majidae</taxon>
        <taxon>Chionoecetes</taxon>
    </lineage>
</organism>
<gene>
    <name evidence="1" type="ORF">GWK47_001651</name>
</gene>
<protein>
    <submittedName>
        <fullName evidence="1">Uncharacterized protein</fullName>
    </submittedName>
</protein>
<dbReference type="OrthoDB" id="6361925at2759"/>
<sequence length="225" mass="25740">MMWRGPRIADTASRWAAAAPVRVTSAARGQARYGRQSLHTGYMLSQKQAAKPTTSSIKVWYVPNPFKWLHNRMEIAALQRDWDASFTLETFKFGAIQAICTVTDLVSQREWGELRGLLSQNAIDKLRDTKWTSDQTHNLTLSPGNVQTAMIRDVKLQTIVDQKYCDIDVHLIGVREPYNVDKHSLILLEYYARFHRNYCEGGLPDWSITVFTLHSFQAVPQPSRT</sequence>
<dbReference type="GO" id="GO:0043022">
    <property type="term" value="F:ribosome binding"/>
    <property type="evidence" value="ECO:0007669"/>
    <property type="project" value="TreeGrafter"/>
</dbReference>
<dbReference type="AlphaFoldDB" id="A0A8J4XUM4"/>
<reference evidence="1" key="1">
    <citation type="submission" date="2020-07" db="EMBL/GenBank/DDBJ databases">
        <title>The High-quality genome of the commercially important snow crab, Chionoecetes opilio.</title>
        <authorList>
            <person name="Jeong J.-H."/>
            <person name="Ryu S."/>
        </authorList>
    </citation>
    <scope>NUCLEOTIDE SEQUENCE</scope>
    <source>
        <strain evidence="1">MADBK_172401_WGS</strain>
        <tissue evidence="1">Digestive gland</tissue>
    </source>
</reference>
<dbReference type="Proteomes" id="UP000770661">
    <property type="component" value="Unassembled WGS sequence"/>
</dbReference>
<dbReference type="PANTHER" id="PTHR13333">
    <property type="entry name" value="M-AAA PROTEASE-INTERACTING PROTEIN 1, MITOCHONDRIAL"/>
    <property type="match status" value="1"/>
</dbReference>
<evidence type="ECO:0000313" key="1">
    <source>
        <dbReference type="EMBL" id="KAG0714235.1"/>
    </source>
</evidence>
<keyword evidence="2" id="KW-1185">Reference proteome</keyword>
<comment type="caution">
    <text evidence="1">The sequence shown here is derived from an EMBL/GenBank/DDBJ whole genome shotgun (WGS) entry which is preliminary data.</text>
</comment>
<dbReference type="PANTHER" id="PTHR13333:SF5">
    <property type="entry name" value="M-AAA PROTEASE-INTERACTING PROTEIN 1, MITOCHONDRIAL"/>
    <property type="match status" value="1"/>
</dbReference>
<name>A0A8J4XUM4_CHIOP</name>